<feature type="domain" description="POTRA" evidence="6">
    <location>
        <begin position="381"/>
        <end position="458"/>
    </location>
</feature>
<evidence type="ECO:0000313" key="7">
    <source>
        <dbReference type="EMBL" id="MFD2599782.1"/>
    </source>
</evidence>
<keyword evidence="3" id="KW-0472">Membrane</keyword>
<keyword evidence="1" id="KW-0812">Transmembrane</keyword>
<dbReference type="Pfam" id="PF07244">
    <property type="entry name" value="POTRA"/>
    <property type="match status" value="4"/>
</dbReference>
<evidence type="ECO:0000256" key="2">
    <source>
        <dbReference type="ARBA" id="ARBA00022729"/>
    </source>
</evidence>
<name>A0ABW5NPK7_9SPHI</name>
<evidence type="ECO:0000256" key="4">
    <source>
        <dbReference type="NCBIfam" id="TIGR03303"/>
    </source>
</evidence>
<dbReference type="NCBIfam" id="TIGR03303">
    <property type="entry name" value="OM_YaeT"/>
    <property type="match status" value="1"/>
</dbReference>
<dbReference type="EMBL" id="JBHUMA010000006">
    <property type="protein sequence ID" value="MFD2599782.1"/>
    <property type="molecule type" value="Genomic_DNA"/>
</dbReference>
<protein>
    <recommendedName>
        <fullName evidence="4">Outer membrane protein assembly factor BamA</fullName>
    </recommendedName>
</protein>
<keyword evidence="2 5" id="KW-0732">Signal</keyword>
<reference evidence="8" key="1">
    <citation type="journal article" date="2019" name="Int. J. Syst. Evol. Microbiol.">
        <title>The Global Catalogue of Microorganisms (GCM) 10K type strain sequencing project: providing services to taxonomists for standard genome sequencing and annotation.</title>
        <authorList>
            <consortium name="The Broad Institute Genomics Platform"/>
            <consortium name="The Broad Institute Genome Sequencing Center for Infectious Disease"/>
            <person name="Wu L."/>
            <person name="Ma J."/>
        </authorList>
    </citation>
    <scope>NUCLEOTIDE SEQUENCE [LARGE SCALE GENOMIC DNA]</scope>
    <source>
        <strain evidence="8">KCTC 42248</strain>
    </source>
</reference>
<dbReference type="Gene3D" id="2.40.160.50">
    <property type="entry name" value="membrane protein fhac: a member of the omp85/tpsb transporter family"/>
    <property type="match status" value="1"/>
</dbReference>
<dbReference type="Gene3D" id="3.10.20.310">
    <property type="entry name" value="membrane protein fhac"/>
    <property type="match status" value="5"/>
</dbReference>
<keyword evidence="8" id="KW-1185">Reference proteome</keyword>
<dbReference type="InterPro" id="IPR023707">
    <property type="entry name" value="OM_assembly_BamA"/>
</dbReference>
<feature type="chain" id="PRO_5045851795" description="Outer membrane protein assembly factor BamA" evidence="5">
    <location>
        <begin position="24"/>
        <end position="861"/>
    </location>
</feature>
<evidence type="ECO:0000256" key="3">
    <source>
        <dbReference type="ARBA" id="ARBA00023237"/>
    </source>
</evidence>
<comment type="caution">
    <text evidence="7">The sequence shown here is derived from an EMBL/GenBank/DDBJ whole genome shotgun (WGS) entry which is preliminary data.</text>
</comment>
<organism evidence="7 8">
    <name type="scientific">Sphingobacterium corticis</name>
    <dbReference type="NCBI Taxonomy" id="1812823"/>
    <lineage>
        <taxon>Bacteria</taxon>
        <taxon>Pseudomonadati</taxon>
        <taxon>Bacteroidota</taxon>
        <taxon>Sphingobacteriia</taxon>
        <taxon>Sphingobacteriales</taxon>
        <taxon>Sphingobacteriaceae</taxon>
        <taxon>Sphingobacterium</taxon>
    </lineage>
</organism>
<dbReference type="PIRSF" id="PIRSF006076">
    <property type="entry name" value="OM_assembly_OMP85"/>
    <property type="match status" value="1"/>
</dbReference>
<feature type="domain" description="POTRA" evidence="6">
    <location>
        <begin position="123"/>
        <end position="187"/>
    </location>
</feature>
<gene>
    <name evidence="7" type="primary">bamA</name>
    <name evidence="7" type="ORF">ACFSQ3_12555</name>
</gene>
<evidence type="ECO:0000313" key="8">
    <source>
        <dbReference type="Proteomes" id="UP001597393"/>
    </source>
</evidence>
<feature type="domain" description="POTRA" evidence="6">
    <location>
        <begin position="294"/>
        <end position="377"/>
    </location>
</feature>
<dbReference type="Proteomes" id="UP001597393">
    <property type="component" value="Unassembled WGS sequence"/>
</dbReference>
<dbReference type="RefSeq" id="WP_380869907.1">
    <property type="nucleotide sequence ID" value="NZ_JBHUMA010000006.1"/>
</dbReference>
<feature type="domain" description="POTRA" evidence="6">
    <location>
        <begin position="205"/>
        <end position="291"/>
    </location>
</feature>
<dbReference type="PANTHER" id="PTHR12815:SF47">
    <property type="entry name" value="TRANSLOCATION AND ASSEMBLY MODULE SUBUNIT TAMA"/>
    <property type="match status" value="1"/>
</dbReference>
<evidence type="ECO:0000256" key="1">
    <source>
        <dbReference type="ARBA" id="ARBA00022692"/>
    </source>
</evidence>
<keyword evidence="3" id="KW-0998">Cell outer membrane</keyword>
<proteinExistence type="predicted"/>
<evidence type="ECO:0000259" key="6">
    <source>
        <dbReference type="Pfam" id="PF07244"/>
    </source>
</evidence>
<dbReference type="InterPro" id="IPR039910">
    <property type="entry name" value="D15-like"/>
</dbReference>
<dbReference type="InterPro" id="IPR010827">
    <property type="entry name" value="BamA/TamA_POTRA"/>
</dbReference>
<evidence type="ECO:0000256" key="5">
    <source>
        <dbReference type="SAM" id="SignalP"/>
    </source>
</evidence>
<dbReference type="PANTHER" id="PTHR12815">
    <property type="entry name" value="SORTING AND ASSEMBLY MACHINERY SAMM50 PROTEIN FAMILY MEMBER"/>
    <property type="match status" value="1"/>
</dbReference>
<accession>A0ABW5NPK7</accession>
<feature type="signal peptide" evidence="5">
    <location>
        <begin position="1"/>
        <end position="23"/>
    </location>
</feature>
<sequence length="861" mass="98091">MKHIFVKLAFIITSLFVFYSAQAQVPGNRPINVNDPNEISYLNQKNYTIGGVDVTGVEYLDKDVLITISKLNVGQYIEVPSEQTASVIKDLMNQNLFEEVQLYATRIEGETIFFEIRVVERPRLAGIEVKGLKKSQAEEVRKRLNASSGKIVNENLLRTTRSTIEKYLREKSYLYPDIKITTTPDSTQANYQTVTAEVDRNRKIKVRKVNFTGSEAFSNRQLRKFLKGVKPRAWYRIFGPGRFKEDKYEEAKENLIAKMQDRGYRDAEILKDSIWRYDDNEIAIDFDLYEGPKYYVGNITWTGNSKYQDSILNLILGINKGDVYSEEKLNARLQGPTRASDDIAALYQNDGYLTFQVEPIIKKIDKDTVDLEIQMFEGKQYTINNVILKGNDVTNDRVVLRSIFLKPGMKYSREALVSSIREISQLGMFDEQKITPNPAKNLNMEEGTTDLEFTVAEKASDQVELSGGYGAGQVIGTLGLNFNNFSTKNFFKKDSWKPLPRGDGQRLSIRGQTSGRRYQSYNFSFSEPWLGGKKPIYFGLNAYVSNMREMFFGRDGQWTERENAPFINMHGVTATLGRRLNWPDRYFQVNSSLSFQRYVLNNYQGLFLFADGDSYNINFTQEISRNTVDAPIYPTSGSNIRLSVQLTPPYSLWNNIDYKTAPANEVYKFVEYHKWKFDSQWYTTIAGKLVLKSQAQFGYLGMYGGDAPISPFERFVLGGDGMQGFDFLQGTEIIAMRGYANGTVIPESTGNGTAAQNIAVRSGSPLYARYQLELRHPIMLNEQATVFALAFAEAGNTWNSFQEFNPFKVRRTVGIGARIFLPIFGMLGIDYGHAFDPIPGMAESRWRQNFTFSIIQNMGGF</sequence>